<reference evidence="1 2" key="1">
    <citation type="submission" date="2016-12" db="EMBL/GenBank/DDBJ databases">
        <title>Thioflexothrix psekupsii D3 genome sequencing and assembly.</title>
        <authorList>
            <person name="Fomenkov A."/>
            <person name="Vincze T."/>
            <person name="Grabovich M."/>
            <person name="Anton B.P."/>
            <person name="Dubinina G."/>
            <person name="Orlova M."/>
            <person name="Belousova E."/>
            <person name="Roberts R.J."/>
        </authorList>
    </citation>
    <scope>NUCLEOTIDE SEQUENCE [LARGE SCALE GENOMIC DNA]</scope>
    <source>
        <strain evidence="1">D3</strain>
    </source>
</reference>
<organism evidence="1 2">
    <name type="scientific">Thioflexithrix psekupsensis</name>
    <dbReference type="NCBI Taxonomy" id="1570016"/>
    <lineage>
        <taxon>Bacteria</taxon>
        <taxon>Pseudomonadati</taxon>
        <taxon>Pseudomonadota</taxon>
        <taxon>Gammaproteobacteria</taxon>
        <taxon>Thiotrichales</taxon>
        <taxon>Thioflexithrix</taxon>
    </lineage>
</organism>
<evidence type="ECO:0000313" key="1">
    <source>
        <dbReference type="EMBL" id="OUD14539.1"/>
    </source>
</evidence>
<keyword evidence="2" id="KW-1185">Reference proteome</keyword>
<dbReference type="EMBL" id="MSLT01000012">
    <property type="protein sequence ID" value="OUD14539.1"/>
    <property type="molecule type" value="Genomic_DNA"/>
</dbReference>
<dbReference type="AlphaFoldDB" id="A0A251X8Z7"/>
<dbReference type="Proteomes" id="UP000194798">
    <property type="component" value="Unassembled WGS sequence"/>
</dbReference>
<protein>
    <recommendedName>
        <fullName evidence="3">Type III-B CRISPR module-associated protein Cmr3</fullName>
    </recommendedName>
</protein>
<name>A0A251X8Z7_9GAMM</name>
<dbReference type="RefSeq" id="WP_086488320.1">
    <property type="nucleotide sequence ID" value="NZ_MSLT01000012.1"/>
</dbReference>
<comment type="caution">
    <text evidence="1">The sequence shown here is derived from an EMBL/GenBank/DDBJ whole genome shotgun (WGS) entry which is preliminary data.</text>
</comment>
<accession>A0A251X8Z7</accession>
<dbReference type="Gene3D" id="3.30.70.2940">
    <property type="match status" value="1"/>
</dbReference>
<dbReference type="OrthoDB" id="6162707at2"/>
<evidence type="ECO:0008006" key="3">
    <source>
        <dbReference type="Google" id="ProtNLM"/>
    </source>
</evidence>
<dbReference type="Pfam" id="PF09700">
    <property type="entry name" value="Cas_Cmr3"/>
    <property type="match status" value="1"/>
</dbReference>
<gene>
    <name evidence="1" type="ORF">TPSD3_09610</name>
</gene>
<sequence length="349" mass="39656">MLIQIEAFDPLFFRDGKPFSAGGDIWADGAGLPMPSVIYGALRATYAVHHAIPPEQIEEKTKNFRITDLYYSVRGHRYLLPAPLDLAVEEKPEKTYHGYYYYRRPISSKIITNFGFSEVIMPEKQSLKESLGFLIQETSFRNYLQGKKKNIYLKKIKEYLHEEPKIGIVYNMATHSVEEGFLYRVGTQRFEIKLSVEIEGLNDFPKKGLMKLGGEGKAARFDSISNFGSKIIPKEHSLKKGSVFKLYLASPAIFHQGAYPDLERFGFSCKLITAAIPKPVAIGGFDIQKNRPKPTYQVVPAGAVYYYRNDNDDPKLIIEKLHQKMISDVYSEQGFGLSFIANLPLESKK</sequence>
<dbReference type="Gene3D" id="2.60.40.4350">
    <property type="match status" value="1"/>
</dbReference>
<evidence type="ECO:0000313" key="2">
    <source>
        <dbReference type="Proteomes" id="UP000194798"/>
    </source>
</evidence>
<proteinExistence type="predicted"/>
<dbReference type="InterPro" id="IPR019117">
    <property type="entry name" value="CRISPR-assoc_protein_Cmr3"/>
</dbReference>